<evidence type="ECO:0000256" key="1">
    <source>
        <dbReference type="ARBA" id="ARBA00011028"/>
    </source>
</evidence>
<dbReference type="PRINTS" id="PR00690">
    <property type="entry name" value="ADHESNFAMILY"/>
</dbReference>
<protein>
    <submittedName>
        <fullName evidence="6">Periplasmic solute binding protein</fullName>
    </submittedName>
</protein>
<dbReference type="Gene3D" id="3.40.50.1980">
    <property type="entry name" value="Nitrogenase molybdenum iron protein domain"/>
    <property type="match status" value="2"/>
</dbReference>
<feature type="signal peptide" evidence="5">
    <location>
        <begin position="1"/>
        <end position="21"/>
    </location>
</feature>
<evidence type="ECO:0000256" key="4">
    <source>
        <dbReference type="RuleBase" id="RU003512"/>
    </source>
</evidence>
<dbReference type="SUPFAM" id="SSF53807">
    <property type="entry name" value="Helical backbone' metal receptor"/>
    <property type="match status" value="1"/>
</dbReference>
<organism evidence="6">
    <name type="scientific">Chlorobium phaeobacteroides (strain BS1)</name>
    <dbReference type="NCBI Taxonomy" id="331678"/>
    <lineage>
        <taxon>Bacteria</taxon>
        <taxon>Pseudomonadati</taxon>
        <taxon>Chlorobiota</taxon>
        <taxon>Chlorobiia</taxon>
        <taxon>Chlorobiales</taxon>
        <taxon>Chlorobiaceae</taxon>
        <taxon>Chlorobium/Pelodictyon group</taxon>
        <taxon>Chlorobium</taxon>
    </lineage>
</organism>
<comment type="similarity">
    <text evidence="1 4">Belongs to the bacterial solute-binding protein 9 family.</text>
</comment>
<dbReference type="GO" id="GO:0046872">
    <property type="term" value="F:metal ion binding"/>
    <property type="evidence" value="ECO:0007669"/>
    <property type="project" value="InterPro"/>
</dbReference>
<evidence type="ECO:0000256" key="2">
    <source>
        <dbReference type="ARBA" id="ARBA00022448"/>
    </source>
</evidence>
<evidence type="ECO:0000256" key="5">
    <source>
        <dbReference type="SAM" id="SignalP"/>
    </source>
</evidence>
<dbReference type="eggNOG" id="COG0803">
    <property type="taxonomic scope" value="Bacteria"/>
</dbReference>
<proteinExistence type="inferred from homology"/>
<evidence type="ECO:0000313" key="6">
    <source>
        <dbReference type="EMBL" id="ACE03168.1"/>
    </source>
</evidence>
<dbReference type="GO" id="GO:0007155">
    <property type="term" value="P:cell adhesion"/>
    <property type="evidence" value="ECO:0007669"/>
    <property type="project" value="InterPro"/>
</dbReference>
<dbReference type="STRING" id="331678.Cphamn1_0195"/>
<reference evidence="6" key="1">
    <citation type="submission" date="2008-06" db="EMBL/GenBank/DDBJ databases">
        <title>Complete sequence of Chlorobium phaeobacteroides BS1.</title>
        <authorList>
            <consortium name="US DOE Joint Genome Institute"/>
            <person name="Lucas S."/>
            <person name="Copeland A."/>
            <person name="Lapidus A."/>
            <person name="Glavina del Rio T."/>
            <person name="Dalin E."/>
            <person name="Tice H."/>
            <person name="Bruce D."/>
            <person name="Goodwin L."/>
            <person name="Pitluck S."/>
            <person name="Schmutz J."/>
            <person name="Larimer F."/>
            <person name="Land M."/>
            <person name="Hauser L."/>
            <person name="Kyrpides N."/>
            <person name="Ovchinnikova G."/>
            <person name="Li T."/>
            <person name="Liu Z."/>
            <person name="Zhao F."/>
            <person name="Overmann J."/>
            <person name="Bryant D.A."/>
            <person name="Richardson P."/>
        </authorList>
    </citation>
    <scope>NUCLEOTIDE SEQUENCE [LARGE SCALE GENOMIC DNA]</scope>
    <source>
        <strain evidence="6">BS1</strain>
    </source>
</reference>
<feature type="chain" id="PRO_5002787856" evidence="5">
    <location>
        <begin position="22"/>
        <end position="292"/>
    </location>
</feature>
<dbReference type="InterPro" id="IPR006128">
    <property type="entry name" value="Lipoprotein_PsaA-like"/>
</dbReference>
<dbReference type="PANTHER" id="PTHR42953:SF3">
    <property type="entry name" value="HIGH-AFFINITY ZINC UPTAKE SYSTEM PROTEIN ZNUA"/>
    <property type="match status" value="1"/>
</dbReference>
<dbReference type="Pfam" id="PF01297">
    <property type="entry name" value="ZnuA"/>
    <property type="match status" value="1"/>
</dbReference>
<dbReference type="InterPro" id="IPR006127">
    <property type="entry name" value="ZnuA-like"/>
</dbReference>
<dbReference type="KEGG" id="cpb:Cphamn1_0195"/>
<dbReference type="PANTHER" id="PTHR42953">
    <property type="entry name" value="HIGH-AFFINITY ZINC UPTAKE SYSTEM PROTEIN ZNUA-RELATED"/>
    <property type="match status" value="1"/>
</dbReference>
<accession>B3EKJ0</accession>
<name>B3EKJ0_CHLPB</name>
<gene>
    <name evidence="6" type="ordered locus">Cphamn1_0195</name>
</gene>
<keyword evidence="3 5" id="KW-0732">Signal</keyword>
<sequence>MILLFSLCYSSLFAAAPSSDAVTGAAENIRVVTSIEPLSFFVKRVGGDRVHVAVMVPPGANPHSYEPRPAQMAETAKAHLFVKAGSGIEFELAWMNKLIALRSTMTVCNASQDVGLREMSERNHGHTHEHSRSDPHFWLSPDNAILIARNVERSLVALDPVHADEYAENLRKLEAQLISLKREITRKLSGIKNRSFMVFHPAWGYYAAAFNLKQIAAEEEGKELTPKKMQSVIRQARAEGVRVVFVSPTFSTLQAETIAREIGGVTRPVDPLSGEYIANLRQATGAFVESMR</sequence>
<dbReference type="GO" id="GO:0030001">
    <property type="term" value="P:metal ion transport"/>
    <property type="evidence" value="ECO:0007669"/>
    <property type="project" value="InterPro"/>
</dbReference>
<dbReference type="PRINTS" id="PR00691">
    <property type="entry name" value="ADHESINB"/>
</dbReference>
<dbReference type="InterPro" id="IPR050492">
    <property type="entry name" value="Bact_metal-bind_prot9"/>
</dbReference>
<dbReference type="EMBL" id="CP001101">
    <property type="protein sequence ID" value="ACE03168.1"/>
    <property type="molecule type" value="Genomic_DNA"/>
</dbReference>
<dbReference type="HOGENOM" id="CLU_016838_1_0_10"/>
<keyword evidence="2 4" id="KW-0813">Transport</keyword>
<dbReference type="InterPro" id="IPR006129">
    <property type="entry name" value="AdhesinB"/>
</dbReference>
<dbReference type="AlphaFoldDB" id="B3EKJ0"/>
<evidence type="ECO:0000256" key="3">
    <source>
        <dbReference type="ARBA" id="ARBA00022729"/>
    </source>
</evidence>